<dbReference type="CDD" id="cd05016">
    <property type="entry name" value="SIS_PGI_2"/>
    <property type="match status" value="1"/>
</dbReference>
<evidence type="ECO:0000256" key="5">
    <source>
        <dbReference type="ARBA" id="ARBA00023235"/>
    </source>
</evidence>
<dbReference type="AlphaFoldDB" id="A0A2H3K9T8"/>
<proteinExistence type="inferred from homology"/>
<dbReference type="GO" id="GO:0048029">
    <property type="term" value="F:monosaccharide binding"/>
    <property type="evidence" value="ECO:0007669"/>
    <property type="project" value="TreeGrafter"/>
</dbReference>
<evidence type="ECO:0000256" key="4">
    <source>
        <dbReference type="ARBA" id="ARBA00023152"/>
    </source>
</evidence>
<dbReference type="InterPro" id="IPR001672">
    <property type="entry name" value="G6P_Isomerase"/>
</dbReference>
<comment type="catalytic activity">
    <reaction evidence="6 7 8">
        <text>alpha-D-glucose 6-phosphate = beta-D-fructose 6-phosphate</text>
        <dbReference type="Rhea" id="RHEA:11816"/>
        <dbReference type="ChEBI" id="CHEBI:57634"/>
        <dbReference type="ChEBI" id="CHEBI:58225"/>
        <dbReference type="EC" id="5.3.1.9"/>
    </reaction>
</comment>
<evidence type="ECO:0000256" key="6">
    <source>
        <dbReference type="ARBA" id="ARBA00029321"/>
    </source>
</evidence>
<comment type="subcellular location">
    <subcellularLocation>
        <location evidence="7">Cytoplasm</location>
    </subcellularLocation>
</comment>
<feature type="active site" evidence="7">
    <location>
        <position position="386"/>
    </location>
</feature>
<dbReference type="OrthoDB" id="140919at2"/>
<gene>
    <name evidence="7" type="primary">pgi</name>
    <name evidence="9" type="ORF">B0A77_11655</name>
</gene>
<dbReference type="Gene3D" id="1.10.1390.10">
    <property type="match status" value="1"/>
</dbReference>
<dbReference type="CDD" id="cd05015">
    <property type="entry name" value="SIS_PGI_1"/>
    <property type="match status" value="1"/>
</dbReference>
<feature type="active site" description="Proton donor" evidence="7">
    <location>
        <position position="355"/>
    </location>
</feature>
<dbReference type="PRINTS" id="PR00662">
    <property type="entry name" value="G6PISOMERASE"/>
</dbReference>
<dbReference type="EMBL" id="PCMW01000069">
    <property type="protein sequence ID" value="PDS23065.1"/>
    <property type="molecule type" value="Genomic_DNA"/>
</dbReference>
<keyword evidence="3 7" id="KW-0312">Gluconeogenesis</keyword>
<comment type="pathway">
    <text evidence="7">Carbohydrate biosynthesis; gluconeogenesis.</text>
</comment>
<dbReference type="GO" id="GO:0006096">
    <property type="term" value="P:glycolytic process"/>
    <property type="evidence" value="ECO:0007669"/>
    <property type="project" value="UniProtKB-UniRule"/>
</dbReference>
<dbReference type="PROSITE" id="PS51463">
    <property type="entry name" value="P_GLUCOSE_ISOMERASE_3"/>
    <property type="match status" value="1"/>
</dbReference>
<keyword evidence="7" id="KW-0963">Cytoplasm</keyword>
<dbReference type="InterPro" id="IPR035482">
    <property type="entry name" value="SIS_PGI_2"/>
</dbReference>
<sequence>MALQNTNPTQTSAWQLLEQHFQEMKTISMKEMFASDPDRSSKFHIQWDDFLIDYSKNIINSKTMQHLLDLTKEVQLKEAIDQYFEGGIINKTENRAVLHTALRSTEAEAVMVDNQNVLLEVAAVKAKMKQFSDDIILGNKKGYTNQNFTDVVNIGIGGSDLGPAMVVEALQFYKNHLNVHFVSNIDGDHAQEIIKNLNPETTLFVIVSKTFTTQETLTNSETIKKWFLQKASPEDVAKHFVAVSTNIQNVTSFGIHPDHIFPMWDWVGGRFSLWSAVGLTISLAIGYNQFDDLLSGAHKMDQHFKNTPFDHNIPVVLALISVWYNNFFGAESEAIIPYTQYLQKLAPYLQQGIMESNGKSIDRNGNAVTYQTGTIVWGEPGSNSQHAFFQLIHQGTKLIPSDFIGFVKSLYGNEDHHNKLMSNFFAQTEALLNGKNYDQVQAEFSKNDFATGKAAFLTPFKIFEGNKPTNTILIQQLTPSTLGALIAMYEHKIFVQGIIWNIFSYDQWGVELGKQLANSILSEIETGKINAHDHSTAFLLDYYLKNK</sequence>
<evidence type="ECO:0000256" key="3">
    <source>
        <dbReference type="ARBA" id="ARBA00022432"/>
    </source>
</evidence>
<organism evidence="9 10">
    <name type="scientific">Flavobacterium branchiophilum</name>
    <dbReference type="NCBI Taxonomy" id="55197"/>
    <lineage>
        <taxon>Bacteria</taxon>
        <taxon>Pseudomonadati</taxon>
        <taxon>Bacteroidota</taxon>
        <taxon>Flavobacteriia</taxon>
        <taxon>Flavobacteriales</taxon>
        <taxon>Flavobacteriaceae</taxon>
        <taxon>Flavobacterium</taxon>
    </lineage>
</organism>
<evidence type="ECO:0000256" key="1">
    <source>
        <dbReference type="ARBA" id="ARBA00004926"/>
    </source>
</evidence>
<dbReference type="SUPFAM" id="SSF53697">
    <property type="entry name" value="SIS domain"/>
    <property type="match status" value="1"/>
</dbReference>
<comment type="similarity">
    <text evidence="2 7 8">Belongs to the GPI family.</text>
</comment>
<evidence type="ECO:0000256" key="7">
    <source>
        <dbReference type="HAMAP-Rule" id="MF_00473"/>
    </source>
</evidence>
<dbReference type="GO" id="GO:0004347">
    <property type="term" value="F:glucose-6-phosphate isomerase activity"/>
    <property type="evidence" value="ECO:0007669"/>
    <property type="project" value="UniProtKB-UniRule"/>
</dbReference>
<dbReference type="EC" id="5.3.1.9" evidence="7"/>
<name>A0A2H3K9T8_9FLAO</name>
<dbReference type="HAMAP" id="MF_00473">
    <property type="entry name" value="G6P_isomerase"/>
    <property type="match status" value="1"/>
</dbReference>
<dbReference type="GO" id="GO:0051156">
    <property type="term" value="P:glucose 6-phosphate metabolic process"/>
    <property type="evidence" value="ECO:0007669"/>
    <property type="project" value="TreeGrafter"/>
</dbReference>
<feature type="active site" evidence="7">
    <location>
        <position position="514"/>
    </location>
</feature>
<keyword evidence="4 7" id="KW-0324">Glycolysis</keyword>
<dbReference type="InterPro" id="IPR046348">
    <property type="entry name" value="SIS_dom_sf"/>
</dbReference>
<dbReference type="Pfam" id="PF00342">
    <property type="entry name" value="PGI"/>
    <property type="match status" value="1"/>
</dbReference>
<dbReference type="PANTHER" id="PTHR11469:SF1">
    <property type="entry name" value="GLUCOSE-6-PHOSPHATE ISOMERASE"/>
    <property type="match status" value="1"/>
</dbReference>
<dbReference type="GO" id="GO:0005829">
    <property type="term" value="C:cytosol"/>
    <property type="evidence" value="ECO:0007669"/>
    <property type="project" value="TreeGrafter"/>
</dbReference>
<comment type="pathway">
    <text evidence="1 7 8">Carbohydrate degradation; glycolysis; D-glyceraldehyde 3-phosphate and glycerone phosphate from D-glucose: step 2/4.</text>
</comment>
<dbReference type="InterPro" id="IPR023096">
    <property type="entry name" value="G6P_Isomerase_C"/>
</dbReference>
<dbReference type="Proteomes" id="UP000220828">
    <property type="component" value="Unassembled WGS sequence"/>
</dbReference>
<dbReference type="Gene3D" id="3.40.50.10490">
    <property type="entry name" value="Glucose-6-phosphate isomerase like protein, domain 1"/>
    <property type="match status" value="2"/>
</dbReference>
<dbReference type="GO" id="GO:0097367">
    <property type="term" value="F:carbohydrate derivative binding"/>
    <property type="evidence" value="ECO:0007669"/>
    <property type="project" value="InterPro"/>
</dbReference>
<dbReference type="PANTHER" id="PTHR11469">
    <property type="entry name" value="GLUCOSE-6-PHOSPHATE ISOMERASE"/>
    <property type="match status" value="1"/>
</dbReference>
<evidence type="ECO:0000313" key="10">
    <source>
        <dbReference type="Proteomes" id="UP000220828"/>
    </source>
</evidence>
<evidence type="ECO:0000256" key="2">
    <source>
        <dbReference type="ARBA" id="ARBA00006604"/>
    </source>
</evidence>
<dbReference type="RefSeq" id="WP_097554556.1">
    <property type="nucleotide sequence ID" value="NZ_PCMW01000069.1"/>
</dbReference>
<keyword evidence="5 7" id="KW-0413">Isomerase</keyword>
<comment type="function">
    <text evidence="7">Catalyzes the reversible isomerization of glucose-6-phosphate to fructose-6-phosphate.</text>
</comment>
<dbReference type="UniPathway" id="UPA00109">
    <property type="reaction ID" value="UER00181"/>
</dbReference>
<dbReference type="PROSITE" id="PS00765">
    <property type="entry name" value="P_GLUCOSE_ISOMERASE_1"/>
    <property type="match status" value="1"/>
</dbReference>
<dbReference type="UniPathway" id="UPA00138"/>
<evidence type="ECO:0000313" key="9">
    <source>
        <dbReference type="EMBL" id="PDS23065.1"/>
    </source>
</evidence>
<dbReference type="NCBIfam" id="NF001211">
    <property type="entry name" value="PRK00179.1"/>
    <property type="match status" value="1"/>
</dbReference>
<dbReference type="PROSITE" id="PS00174">
    <property type="entry name" value="P_GLUCOSE_ISOMERASE_2"/>
    <property type="match status" value="1"/>
</dbReference>
<comment type="caution">
    <text evidence="9">The sequence shown here is derived from an EMBL/GenBank/DDBJ whole genome shotgun (WGS) entry which is preliminary data.</text>
</comment>
<dbReference type="InterPro" id="IPR018189">
    <property type="entry name" value="Phosphoglucose_isomerase_CS"/>
</dbReference>
<reference evidence="9 10" key="1">
    <citation type="submission" date="2017-09" db="EMBL/GenBank/DDBJ databases">
        <title>Whole genomes of Flavobacteriaceae.</title>
        <authorList>
            <person name="Stine C."/>
            <person name="Li C."/>
            <person name="Tadesse D."/>
        </authorList>
    </citation>
    <scope>NUCLEOTIDE SEQUENCE [LARGE SCALE GENOMIC DNA]</scope>
    <source>
        <strain evidence="9 10">ATCC 35036</strain>
    </source>
</reference>
<evidence type="ECO:0000256" key="8">
    <source>
        <dbReference type="RuleBase" id="RU000612"/>
    </source>
</evidence>
<dbReference type="GO" id="GO:0006094">
    <property type="term" value="P:gluconeogenesis"/>
    <property type="evidence" value="ECO:0007669"/>
    <property type="project" value="UniProtKB-UniRule"/>
</dbReference>
<protein>
    <recommendedName>
        <fullName evidence="7">Glucose-6-phosphate isomerase</fullName>
        <shortName evidence="7">GPI</shortName>
        <ecNumber evidence="7">5.3.1.9</ecNumber>
    </recommendedName>
    <alternativeName>
        <fullName evidence="7">Phosphoglucose isomerase</fullName>
        <shortName evidence="7">PGI</shortName>
    </alternativeName>
    <alternativeName>
        <fullName evidence="7">Phosphohexose isomerase</fullName>
        <shortName evidence="7">PHI</shortName>
    </alternativeName>
</protein>
<dbReference type="InterPro" id="IPR035476">
    <property type="entry name" value="SIS_PGI_1"/>
</dbReference>
<accession>A0A2H3K9T8</accession>